<dbReference type="AlphaFoldDB" id="A0AA39JE55"/>
<proteinExistence type="predicted"/>
<feature type="non-terminal residue" evidence="3">
    <location>
        <position position="1"/>
    </location>
</feature>
<dbReference type="Proteomes" id="UP001175226">
    <property type="component" value="Unassembled WGS sequence"/>
</dbReference>
<name>A0AA39JE55_9AGAR</name>
<gene>
    <name evidence="3" type="ORF">EV421DRAFT_1822364</name>
</gene>
<feature type="region of interest" description="Disordered" evidence="1">
    <location>
        <begin position="1"/>
        <end position="49"/>
    </location>
</feature>
<protein>
    <submittedName>
        <fullName evidence="3">Uncharacterized protein</fullName>
    </submittedName>
</protein>
<keyword evidence="4" id="KW-1185">Reference proteome</keyword>
<reference evidence="3" key="1">
    <citation type="submission" date="2023-06" db="EMBL/GenBank/DDBJ databases">
        <authorList>
            <consortium name="Lawrence Berkeley National Laboratory"/>
            <person name="Ahrendt S."/>
            <person name="Sahu N."/>
            <person name="Indic B."/>
            <person name="Wong-Bajracharya J."/>
            <person name="Merenyi Z."/>
            <person name="Ke H.-M."/>
            <person name="Monk M."/>
            <person name="Kocsube S."/>
            <person name="Drula E."/>
            <person name="Lipzen A."/>
            <person name="Balint B."/>
            <person name="Henrissat B."/>
            <person name="Andreopoulos B."/>
            <person name="Martin F.M."/>
            <person name="Harder C.B."/>
            <person name="Rigling D."/>
            <person name="Ford K.L."/>
            <person name="Foster G.D."/>
            <person name="Pangilinan J."/>
            <person name="Papanicolaou A."/>
            <person name="Barry K."/>
            <person name="LaButti K."/>
            <person name="Viragh M."/>
            <person name="Koriabine M."/>
            <person name="Yan M."/>
            <person name="Riley R."/>
            <person name="Champramary S."/>
            <person name="Plett K.L."/>
            <person name="Tsai I.J."/>
            <person name="Slot J."/>
            <person name="Sipos G."/>
            <person name="Plett J."/>
            <person name="Nagy L.G."/>
            <person name="Grigoriev I.V."/>
        </authorList>
    </citation>
    <scope>NUCLEOTIDE SEQUENCE</scope>
    <source>
        <strain evidence="3">FPL87.14</strain>
    </source>
</reference>
<organism evidence="3 4">
    <name type="scientific">Armillaria borealis</name>
    <dbReference type="NCBI Taxonomy" id="47425"/>
    <lineage>
        <taxon>Eukaryota</taxon>
        <taxon>Fungi</taxon>
        <taxon>Dikarya</taxon>
        <taxon>Basidiomycota</taxon>
        <taxon>Agaricomycotina</taxon>
        <taxon>Agaricomycetes</taxon>
        <taxon>Agaricomycetidae</taxon>
        <taxon>Agaricales</taxon>
        <taxon>Marasmiineae</taxon>
        <taxon>Physalacriaceae</taxon>
        <taxon>Armillaria</taxon>
    </lineage>
</organism>
<dbReference type="EMBL" id="JAUEPT010000040">
    <property type="protein sequence ID" value="KAK0438943.1"/>
    <property type="molecule type" value="Genomic_DNA"/>
</dbReference>
<evidence type="ECO:0000313" key="4">
    <source>
        <dbReference type="Proteomes" id="UP001175226"/>
    </source>
</evidence>
<evidence type="ECO:0000256" key="1">
    <source>
        <dbReference type="SAM" id="MobiDB-lite"/>
    </source>
</evidence>
<sequence length="160" mass="18538">YTGNSVQNEIVKLSPLPKVKPQQKRREDPKPEKSRQEKAKEHHVSQPMSDQLLFPDQKPVRSRILAKQLKHSRLDVLQFCSELTKKSFSLLIVFGLGYFVFGVLHGQGKLIRYDDFHFVLEDFDVVDNSFVFSALCGVHRLGESSHLLSEFRHSFDVEER</sequence>
<accession>A0AA39JE55</accession>
<feature type="compositionally biased region" description="Basic and acidic residues" evidence="1">
    <location>
        <begin position="24"/>
        <end position="44"/>
    </location>
</feature>
<keyword evidence="2" id="KW-0472">Membrane</keyword>
<feature type="transmembrane region" description="Helical" evidence="2">
    <location>
        <begin position="87"/>
        <end position="104"/>
    </location>
</feature>
<keyword evidence="2" id="KW-1133">Transmembrane helix</keyword>
<evidence type="ECO:0000256" key="2">
    <source>
        <dbReference type="SAM" id="Phobius"/>
    </source>
</evidence>
<keyword evidence="2" id="KW-0812">Transmembrane</keyword>
<evidence type="ECO:0000313" key="3">
    <source>
        <dbReference type="EMBL" id="KAK0438943.1"/>
    </source>
</evidence>
<comment type="caution">
    <text evidence="3">The sequence shown here is derived from an EMBL/GenBank/DDBJ whole genome shotgun (WGS) entry which is preliminary data.</text>
</comment>